<evidence type="ECO:0000259" key="1">
    <source>
        <dbReference type="Pfam" id="PF12697"/>
    </source>
</evidence>
<protein>
    <submittedName>
        <fullName evidence="2">Alpha/beta hydrolase</fullName>
    </submittedName>
</protein>
<name>A0A7Y6DGJ2_9PSED</name>
<feature type="domain" description="AB hydrolase-1" evidence="1">
    <location>
        <begin position="62"/>
        <end position="287"/>
    </location>
</feature>
<dbReference type="Gene3D" id="3.40.50.1820">
    <property type="entry name" value="alpha/beta hydrolase"/>
    <property type="match status" value="1"/>
</dbReference>
<gene>
    <name evidence="2" type="ORF">HNO91_07000</name>
</gene>
<dbReference type="InterPro" id="IPR051411">
    <property type="entry name" value="Polyketide_trans_af380"/>
</dbReference>
<dbReference type="InterPro" id="IPR000073">
    <property type="entry name" value="AB_hydrolase_1"/>
</dbReference>
<dbReference type="SUPFAM" id="SSF53474">
    <property type="entry name" value="alpha/beta-Hydrolases"/>
    <property type="match status" value="1"/>
</dbReference>
<keyword evidence="2" id="KW-0378">Hydrolase</keyword>
<dbReference type="Pfam" id="PF12697">
    <property type="entry name" value="Abhydrolase_6"/>
    <property type="match status" value="1"/>
</dbReference>
<dbReference type="Proteomes" id="UP000536720">
    <property type="component" value="Unassembled WGS sequence"/>
</dbReference>
<dbReference type="RefSeq" id="WP_175362065.1">
    <property type="nucleotide sequence ID" value="NZ_JABFMR010000004.1"/>
</dbReference>
<dbReference type="AlphaFoldDB" id="A0A7Y6DGJ2"/>
<dbReference type="EMBL" id="JABFMR010000004">
    <property type="protein sequence ID" value="NUT86159.1"/>
    <property type="molecule type" value="Genomic_DNA"/>
</dbReference>
<evidence type="ECO:0000313" key="3">
    <source>
        <dbReference type="Proteomes" id="UP000536720"/>
    </source>
</evidence>
<proteinExistence type="predicted"/>
<dbReference type="PANTHER" id="PTHR47751:SF1">
    <property type="entry name" value="SUPERFAMILY HYDROLASE, PUTATIVE (AFU_ORTHOLOGUE AFUA_2G16580)-RELATED"/>
    <property type="match status" value="1"/>
</dbReference>
<evidence type="ECO:0000313" key="2">
    <source>
        <dbReference type="EMBL" id="NUT86159.1"/>
    </source>
</evidence>
<comment type="caution">
    <text evidence="2">The sequence shown here is derived from an EMBL/GenBank/DDBJ whole genome shotgun (WGS) entry which is preliminary data.</text>
</comment>
<accession>A0A7Y6DGJ2</accession>
<reference evidence="2 3" key="1">
    <citation type="journal article" date="2020" name="Front. Plant Sci.">
        <title>Isolation of Rhizosphere Bacteria That Improve Quality and Water Stress Tolerance in Greenhouse Ornamentals.</title>
        <authorList>
            <person name="Nordstedt N.P."/>
            <person name="Jones M.L."/>
        </authorList>
    </citation>
    <scope>NUCLEOTIDE SEQUENCE [LARGE SCALE GENOMIC DNA]</scope>
    <source>
        <strain evidence="2 3">C7D2</strain>
    </source>
</reference>
<dbReference type="PANTHER" id="PTHR47751">
    <property type="entry name" value="SUPERFAMILY HYDROLASE, PUTATIVE (AFU_ORTHOLOGUE AFUA_2G16580)-RELATED"/>
    <property type="match status" value="1"/>
</dbReference>
<dbReference type="GO" id="GO:0016787">
    <property type="term" value="F:hydrolase activity"/>
    <property type="evidence" value="ECO:0007669"/>
    <property type="project" value="UniProtKB-KW"/>
</dbReference>
<dbReference type="InterPro" id="IPR029058">
    <property type="entry name" value="AB_hydrolase_fold"/>
</dbReference>
<sequence length="306" mass="33058">MSQTLTERSQPKSQKVSFPSGDGFVVASLYLPESYDSSCRYPAVVVGGSLSSVKEQMAGNYAGELARRGLITLALDYRNYGESSGAKRQYEDQASKTEDLSAALIFLKRRADVAGTGLLGICTSGGTVLYAAAKDPSVGAVAAVAGYFPDPGLLLMMFGGEAAIEQRRAAGREARKRYEETGVIETILAYSPTDTTAMSTSPSEYYMDPSRGGGVRAWRNEFAVMAWELWLDFDPLAQAAHVTAPALIIHSDGSAFPDQARKVYERLAGPKALAWLEGGHYDFYDQASTVRQSADRLATHFCDRLA</sequence>
<dbReference type="Gene3D" id="1.10.10.800">
    <property type="match status" value="1"/>
</dbReference>
<organism evidence="2 3">
    <name type="scientific">Pseudomonas corrugata</name>
    <dbReference type="NCBI Taxonomy" id="47879"/>
    <lineage>
        <taxon>Bacteria</taxon>
        <taxon>Pseudomonadati</taxon>
        <taxon>Pseudomonadota</taxon>
        <taxon>Gammaproteobacteria</taxon>
        <taxon>Pseudomonadales</taxon>
        <taxon>Pseudomonadaceae</taxon>
        <taxon>Pseudomonas</taxon>
    </lineage>
</organism>